<organism evidence="2 3">
    <name type="scientific">Tenacibaculum singaporense</name>
    <dbReference type="NCBI Taxonomy" id="2358479"/>
    <lineage>
        <taxon>Bacteria</taxon>
        <taxon>Pseudomonadati</taxon>
        <taxon>Bacteroidota</taxon>
        <taxon>Flavobacteriia</taxon>
        <taxon>Flavobacteriales</taxon>
        <taxon>Flavobacteriaceae</taxon>
        <taxon>Tenacibaculum</taxon>
    </lineage>
</organism>
<dbReference type="EMBL" id="CP032548">
    <property type="protein sequence ID" value="AZJ36577.1"/>
    <property type="molecule type" value="Genomic_DNA"/>
</dbReference>
<dbReference type="Proteomes" id="UP000274593">
    <property type="component" value="Chromosome"/>
</dbReference>
<accession>A0A3Q8RSI1</accession>
<dbReference type="RefSeq" id="WP_125068433.1">
    <property type="nucleotide sequence ID" value="NZ_CP032548.1"/>
</dbReference>
<evidence type="ECO:0000313" key="2">
    <source>
        <dbReference type="EMBL" id="AZJ36577.1"/>
    </source>
</evidence>
<feature type="signal peptide" evidence="1">
    <location>
        <begin position="1"/>
        <end position="17"/>
    </location>
</feature>
<dbReference type="KEGG" id="tsig:D6T69_13980"/>
<protein>
    <submittedName>
        <fullName evidence="2">Uncharacterized protein</fullName>
    </submittedName>
</protein>
<reference evidence="2 3" key="1">
    <citation type="submission" date="2018-09" db="EMBL/GenBank/DDBJ databases">
        <title>Insights into the microbiota of Asian seabass (Lates calcarifer) with tenacibaculosis symptoms and description of sp. nov. Tenacibaculum singaporense.</title>
        <authorList>
            <person name="Miyake S."/>
            <person name="Soh M."/>
            <person name="Azman M.N."/>
            <person name="Ngoh S.Y."/>
            <person name="Orban L."/>
        </authorList>
    </citation>
    <scope>NUCLEOTIDE SEQUENCE [LARGE SCALE GENOMIC DNA]</scope>
    <source>
        <strain evidence="2 3">DSM 106434</strain>
    </source>
</reference>
<evidence type="ECO:0000256" key="1">
    <source>
        <dbReference type="SAM" id="SignalP"/>
    </source>
</evidence>
<sequence>MKKIFLIALFITSASFAQKSINNYKYVVVPTKFDFVKGKDKYQTSSLTKFLFNKHGFTAFLEGEKLPEEAANNRCLVLTGDVRDDSSLLTTKSIVELRDCYNKVVFTSQAGRSKEKDYKKAYHEAIRNAFKSVQTLKYKYTPSKEVTVVKEGVVTPVVSAVEVVKNKTEKANEENTTKNVLYAQSINNGFQLVNTKPEVVFQALKTSVKNVFVIKDKNGILYKNGDSWFAEYYDNNMKVIEKYQIKF</sequence>
<proteinExistence type="predicted"/>
<name>A0A3Q8RSI1_9FLAO</name>
<evidence type="ECO:0000313" key="3">
    <source>
        <dbReference type="Proteomes" id="UP000274593"/>
    </source>
</evidence>
<gene>
    <name evidence="2" type="ORF">D6T69_13980</name>
</gene>
<keyword evidence="1" id="KW-0732">Signal</keyword>
<keyword evidence="3" id="KW-1185">Reference proteome</keyword>
<dbReference type="AlphaFoldDB" id="A0A3Q8RSI1"/>
<feature type="chain" id="PRO_5018602182" evidence="1">
    <location>
        <begin position="18"/>
        <end position="247"/>
    </location>
</feature>